<name>A0ABQ9Y719_9EUKA</name>
<evidence type="ECO:0000313" key="2">
    <source>
        <dbReference type="EMBL" id="KAK2959535.1"/>
    </source>
</evidence>
<evidence type="ECO:0000256" key="1">
    <source>
        <dbReference type="SAM" id="MobiDB-lite"/>
    </source>
</evidence>
<gene>
    <name evidence="2" type="ORF">BLNAU_5584</name>
</gene>
<sequence>MSRQQIDNHFARAWEFERQHQYAEALNEYDTALPLLQLYISEAPPADIPQLQELYQQVTTHQYAIQQKVTQFQSAYAPTEKDEQPQPAPQTYLPPPPTGLHPPPPEPPTNKQGQQKLADSTSNFFDRVESSFDKFSSKLNKGIEEFDKKHGISKNIQTEAEKIKQKAKVIDEKEGISKNFAQWQDELDDEMDRFADRAGSFIDKLSKTLFKDEPKK</sequence>
<feature type="compositionally biased region" description="Polar residues" evidence="1">
    <location>
        <begin position="109"/>
        <end position="119"/>
    </location>
</feature>
<organism evidence="2 3">
    <name type="scientific">Blattamonas nauphoetae</name>
    <dbReference type="NCBI Taxonomy" id="2049346"/>
    <lineage>
        <taxon>Eukaryota</taxon>
        <taxon>Metamonada</taxon>
        <taxon>Preaxostyla</taxon>
        <taxon>Oxymonadida</taxon>
        <taxon>Blattamonas</taxon>
    </lineage>
</organism>
<feature type="compositionally biased region" description="Pro residues" evidence="1">
    <location>
        <begin position="86"/>
        <end position="108"/>
    </location>
</feature>
<evidence type="ECO:0008006" key="4">
    <source>
        <dbReference type="Google" id="ProtNLM"/>
    </source>
</evidence>
<comment type="caution">
    <text evidence="2">The sequence shown here is derived from an EMBL/GenBank/DDBJ whole genome shotgun (WGS) entry which is preliminary data.</text>
</comment>
<evidence type="ECO:0000313" key="3">
    <source>
        <dbReference type="Proteomes" id="UP001281761"/>
    </source>
</evidence>
<proteinExistence type="predicted"/>
<keyword evidence="3" id="KW-1185">Reference proteome</keyword>
<dbReference type="Proteomes" id="UP001281761">
    <property type="component" value="Unassembled WGS sequence"/>
</dbReference>
<accession>A0ABQ9Y719</accession>
<protein>
    <recommendedName>
        <fullName evidence="4">MIT domain-containing protein</fullName>
    </recommendedName>
</protein>
<reference evidence="2 3" key="1">
    <citation type="journal article" date="2022" name="bioRxiv">
        <title>Genomics of Preaxostyla Flagellates Illuminates Evolutionary Transitions and the Path Towards Mitochondrial Loss.</title>
        <authorList>
            <person name="Novak L.V.F."/>
            <person name="Treitli S.C."/>
            <person name="Pyrih J."/>
            <person name="Halakuc P."/>
            <person name="Pipaliya S.V."/>
            <person name="Vacek V."/>
            <person name="Brzon O."/>
            <person name="Soukal P."/>
            <person name="Eme L."/>
            <person name="Dacks J.B."/>
            <person name="Karnkowska A."/>
            <person name="Elias M."/>
            <person name="Hampl V."/>
        </authorList>
    </citation>
    <scope>NUCLEOTIDE SEQUENCE [LARGE SCALE GENOMIC DNA]</scope>
    <source>
        <strain evidence="2">NAU3</strain>
        <tissue evidence="2">Gut</tissue>
    </source>
</reference>
<dbReference type="EMBL" id="JARBJD010000029">
    <property type="protein sequence ID" value="KAK2959535.1"/>
    <property type="molecule type" value="Genomic_DNA"/>
</dbReference>
<feature type="region of interest" description="Disordered" evidence="1">
    <location>
        <begin position="75"/>
        <end position="119"/>
    </location>
</feature>